<reference evidence="3 4" key="2">
    <citation type="journal article" date="2011" name="Stand. Genomic Sci.">
        <title>Complete genome sequence of Bacteroides helcogenes type strain (P 36-108).</title>
        <authorList>
            <person name="Pati A."/>
            <person name="Gronow S."/>
            <person name="Zeytun A."/>
            <person name="Lapidus A."/>
            <person name="Nolan M."/>
            <person name="Hammon N."/>
            <person name="Deshpande S."/>
            <person name="Cheng J.F."/>
            <person name="Tapia R."/>
            <person name="Han C."/>
            <person name="Goodwin L."/>
            <person name="Pitluck S."/>
            <person name="Liolios K."/>
            <person name="Pagani I."/>
            <person name="Ivanova N."/>
            <person name="Mavromatis K."/>
            <person name="Chen A."/>
            <person name="Palaniappan K."/>
            <person name="Land M."/>
            <person name="Hauser L."/>
            <person name="Chang Y.J."/>
            <person name="Jeffries C.D."/>
            <person name="Detter J.C."/>
            <person name="Brambilla E."/>
            <person name="Rohde M."/>
            <person name="Goker M."/>
            <person name="Woyke T."/>
            <person name="Bristow J."/>
            <person name="Eisen J.A."/>
            <person name="Markowitz V."/>
            <person name="Hugenholtz P."/>
            <person name="Kyrpides N.C."/>
            <person name="Klenk H.P."/>
            <person name="Lucas S."/>
        </authorList>
    </citation>
    <scope>NUCLEOTIDE SEQUENCE [LARGE SCALE GENOMIC DNA]</scope>
    <source>
        <strain evidence="4">ATCC 35417 / DSM 20613 / JCM 6297 / CCUG 15421 / P 36-108</strain>
    </source>
</reference>
<proteinExistence type="inferred from homology"/>
<dbReference type="Gene3D" id="3.40.50.12370">
    <property type="match status" value="1"/>
</dbReference>
<dbReference type="Pfam" id="PF00582">
    <property type="entry name" value="Usp"/>
    <property type="match status" value="1"/>
</dbReference>
<organism evidence="3 4">
    <name type="scientific">Bacteroides helcogenes (strain ATCC 35417 / DSM 20613 / JCM 6297 / CCUG 15421 / P 36-108)</name>
    <dbReference type="NCBI Taxonomy" id="693979"/>
    <lineage>
        <taxon>Bacteria</taxon>
        <taxon>Pseudomonadati</taxon>
        <taxon>Bacteroidota</taxon>
        <taxon>Bacteroidia</taxon>
        <taxon>Bacteroidales</taxon>
        <taxon>Bacteroidaceae</taxon>
        <taxon>Bacteroides</taxon>
    </lineage>
</organism>
<dbReference type="InterPro" id="IPR006015">
    <property type="entry name" value="Universal_stress_UspA"/>
</dbReference>
<dbReference type="PANTHER" id="PTHR46268">
    <property type="entry name" value="STRESS RESPONSE PROTEIN NHAX"/>
    <property type="match status" value="1"/>
</dbReference>
<dbReference type="RefSeq" id="WP_013547847.1">
    <property type="nucleotide sequence ID" value="NC_014933.1"/>
</dbReference>
<dbReference type="EMBL" id="CP002352">
    <property type="protein sequence ID" value="ADV44257.1"/>
    <property type="molecule type" value="Genomic_DNA"/>
</dbReference>
<dbReference type="CDD" id="cd00293">
    <property type="entry name" value="USP-like"/>
    <property type="match status" value="1"/>
</dbReference>
<evidence type="ECO:0000256" key="1">
    <source>
        <dbReference type="ARBA" id="ARBA00008791"/>
    </source>
</evidence>
<dbReference type="AlphaFoldDB" id="E6STL0"/>
<dbReference type="HOGENOM" id="CLU_049301_2_4_10"/>
<protein>
    <submittedName>
        <fullName evidence="3">UspA domain-containing protein</fullName>
    </submittedName>
</protein>
<gene>
    <name evidence="3" type="ordered locus">Bache_2289</name>
</gene>
<dbReference type="OrthoDB" id="9788959at2"/>
<dbReference type="KEGG" id="bhl:Bache_2289"/>
<name>E6STL0_BACT6</name>
<keyword evidence="4" id="KW-1185">Reference proteome</keyword>
<evidence type="ECO:0000259" key="2">
    <source>
        <dbReference type="Pfam" id="PF00582"/>
    </source>
</evidence>
<dbReference type="STRING" id="693979.Bache_2289"/>
<dbReference type="SUPFAM" id="SSF52402">
    <property type="entry name" value="Adenine nucleotide alpha hydrolases-like"/>
    <property type="match status" value="2"/>
</dbReference>
<dbReference type="InterPro" id="IPR006016">
    <property type="entry name" value="UspA"/>
</dbReference>
<accession>E6STL0</accession>
<comment type="similarity">
    <text evidence="1">Belongs to the universal stress protein A family.</text>
</comment>
<dbReference type="PANTHER" id="PTHR46268:SF6">
    <property type="entry name" value="UNIVERSAL STRESS PROTEIN UP12"/>
    <property type="match status" value="1"/>
</dbReference>
<evidence type="ECO:0000313" key="3">
    <source>
        <dbReference type="EMBL" id="ADV44257.1"/>
    </source>
</evidence>
<reference key="1">
    <citation type="submission" date="2010-11" db="EMBL/GenBank/DDBJ databases">
        <title>The complete genome of Bacteroides helcogenes P 36-108.</title>
        <authorList>
            <consortium name="US DOE Joint Genome Institute (JGI-PGF)"/>
            <person name="Lucas S."/>
            <person name="Copeland A."/>
            <person name="Lapidus A."/>
            <person name="Bruce D."/>
            <person name="Goodwin L."/>
            <person name="Pitluck S."/>
            <person name="Kyrpides N."/>
            <person name="Mavromatis K."/>
            <person name="Ivanova N."/>
            <person name="Zeytun A."/>
            <person name="Brettin T."/>
            <person name="Detter J.C."/>
            <person name="Tapia R."/>
            <person name="Han C."/>
            <person name="Land M."/>
            <person name="Hauser L."/>
            <person name="Markowitz V."/>
            <person name="Cheng J.-F."/>
            <person name="Hugenholtz P."/>
            <person name="Woyke T."/>
            <person name="Wu D."/>
            <person name="Gronow S."/>
            <person name="Wellnitz S."/>
            <person name="Brambilla E."/>
            <person name="Klenk H.-P."/>
            <person name="Eisen J.A."/>
        </authorList>
    </citation>
    <scope>NUCLEOTIDE SEQUENCE</scope>
    <source>
        <strain>P 36-108</strain>
    </source>
</reference>
<dbReference type="Proteomes" id="UP000008630">
    <property type="component" value="Chromosome"/>
</dbReference>
<dbReference type="eggNOG" id="COG0589">
    <property type="taxonomic scope" value="Bacteria"/>
</dbReference>
<dbReference type="PATRIC" id="fig|693979.3.peg.2404"/>
<dbReference type="PRINTS" id="PR01438">
    <property type="entry name" value="UNVRSLSTRESS"/>
</dbReference>
<evidence type="ECO:0000313" key="4">
    <source>
        <dbReference type="Proteomes" id="UP000008630"/>
    </source>
</evidence>
<sequence length="377" mass="43036">MEDKLVTLAILTYAKAQILKNVLESEGIESYIHNVNQIQPVVSSGVRVRIKESDLPHALKITESSAWLSEEVVGEKSPKIEKTNNKVLIPVDFSNYSLKACEFGFNFAKNIGAEVILLHVYFTPIYATSLPYGDVFNYQLSDEDKVGNILQRTQGDLAILSDKVKEKVSSGEFPNIKFTCVLREGIPEEEILKYAKEYRPYIIVMGTRGKNQKDIDLIGSVTAEVIERSHIPVLAIPENTPFKQFSEVKRIAFITNFDQRDLIAFDSLINSLKPFIFSVSLIHLSEHVKDAWNEIKLGGIKEYFQKQYPLLDIHYDVVKNDDFLNSLDKYIKSNYIDIIALTSYKRNIFSRLFNPGIARKMIFHSDTPLLVIYGRRN</sequence>
<feature type="domain" description="UspA" evidence="2">
    <location>
        <begin position="85"/>
        <end position="237"/>
    </location>
</feature>